<comment type="similarity">
    <text evidence="2">Belongs to the GSP F family.</text>
</comment>
<feature type="compositionally biased region" description="Polar residues" evidence="7">
    <location>
        <begin position="69"/>
        <end position="78"/>
    </location>
</feature>
<evidence type="ECO:0000256" key="4">
    <source>
        <dbReference type="ARBA" id="ARBA00022692"/>
    </source>
</evidence>
<sequence>MPSFTYTARNRSGQTVNDVLDAPTRKDAVRLLAARGLTPVQVSEASARPAPGKRKGKSSSGSLNSPTSVLASKTPAASSLTRRERLPFLESLVDLTTSGLSAGESVRMLSVRIKEPRLRVLCGLLWEQLSEGAQLSRAMGTLPAVFDSSTINLIQSGEATGNLNDVLIRLITHLQEQKELRRQILNALAYPAFMMVMAGGVIIFFMVFLLPRLQTLLKSLGGELPTSTRLLLGFSDFGLKYGIFVIAGLAFAAVAFWRWRHTEAGRLQTDAWTLKLPLIGPFSVSQTVLSFSQTLSVLLENGITTSEALRMTERQIGNRVHRAAFDAATDRVLEGEALSASLARTECFPDLVLDQLSVGENTGNLVPSLKKIATTYQKAISNQLNAFTKIIATVVLLGVFSFVGFIAFAIVSAVFQLSSSFKM</sequence>
<dbReference type="EMBL" id="VMBG01000002">
    <property type="protein sequence ID" value="TSJ76875.1"/>
    <property type="molecule type" value="Genomic_DNA"/>
</dbReference>
<evidence type="ECO:0000256" key="6">
    <source>
        <dbReference type="ARBA" id="ARBA00023136"/>
    </source>
</evidence>
<dbReference type="GO" id="GO:0005886">
    <property type="term" value="C:plasma membrane"/>
    <property type="evidence" value="ECO:0007669"/>
    <property type="project" value="UniProtKB-SubCell"/>
</dbReference>
<evidence type="ECO:0000256" key="2">
    <source>
        <dbReference type="ARBA" id="ARBA00005745"/>
    </source>
</evidence>
<dbReference type="RefSeq" id="WP_144230695.1">
    <property type="nucleotide sequence ID" value="NZ_CBCRVV010000017.1"/>
</dbReference>
<evidence type="ECO:0000256" key="7">
    <source>
        <dbReference type="SAM" id="MobiDB-lite"/>
    </source>
</evidence>
<evidence type="ECO:0000256" key="3">
    <source>
        <dbReference type="ARBA" id="ARBA00022475"/>
    </source>
</evidence>
<gene>
    <name evidence="10" type="ORF">FPL22_12210</name>
</gene>
<evidence type="ECO:0000313" key="11">
    <source>
        <dbReference type="Proteomes" id="UP000315648"/>
    </source>
</evidence>
<feature type="compositionally biased region" description="Low complexity" evidence="7">
    <location>
        <begin position="58"/>
        <end position="68"/>
    </location>
</feature>
<feature type="transmembrane region" description="Helical" evidence="8">
    <location>
        <begin position="187"/>
        <end position="210"/>
    </location>
</feature>
<evidence type="ECO:0000256" key="1">
    <source>
        <dbReference type="ARBA" id="ARBA00004651"/>
    </source>
</evidence>
<comment type="caution">
    <text evidence="10">The sequence shown here is derived from an EMBL/GenBank/DDBJ whole genome shotgun (WGS) entry which is preliminary data.</text>
</comment>
<feature type="transmembrane region" description="Helical" evidence="8">
    <location>
        <begin position="241"/>
        <end position="259"/>
    </location>
</feature>
<dbReference type="Gene3D" id="1.20.81.30">
    <property type="entry name" value="Type II secretion system (T2SS), domain F"/>
    <property type="match status" value="2"/>
</dbReference>
<feature type="domain" description="Type II secretion system protein GspF" evidence="9">
    <location>
        <begin position="291"/>
        <end position="411"/>
    </location>
</feature>
<dbReference type="InterPro" id="IPR042094">
    <property type="entry name" value="T2SS_GspF_sf"/>
</dbReference>
<keyword evidence="4 8" id="KW-0812">Transmembrane</keyword>
<evidence type="ECO:0000259" key="9">
    <source>
        <dbReference type="Pfam" id="PF00482"/>
    </source>
</evidence>
<organism evidence="10 11">
    <name type="scientific">Rariglobus hedericola</name>
    <dbReference type="NCBI Taxonomy" id="2597822"/>
    <lineage>
        <taxon>Bacteria</taxon>
        <taxon>Pseudomonadati</taxon>
        <taxon>Verrucomicrobiota</taxon>
        <taxon>Opitutia</taxon>
        <taxon>Opitutales</taxon>
        <taxon>Opitutaceae</taxon>
        <taxon>Rariglobus</taxon>
    </lineage>
</organism>
<keyword evidence="6 8" id="KW-0472">Membrane</keyword>
<evidence type="ECO:0000256" key="8">
    <source>
        <dbReference type="SAM" id="Phobius"/>
    </source>
</evidence>
<accession>A0A556QJP6</accession>
<feature type="domain" description="Type II secretion system protein GspF" evidence="9">
    <location>
        <begin position="88"/>
        <end position="211"/>
    </location>
</feature>
<feature type="region of interest" description="Disordered" evidence="7">
    <location>
        <begin position="40"/>
        <end position="78"/>
    </location>
</feature>
<keyword evidence="11" id="KW-1185">Reference proteome</keyword>
<reference evidence="10 11" key="1">
    <citation type="submission" date="2019-07" db="EMBL/GenBank/DDBJ databases">
        <title>Description of 53C-WASEF.</title>
        <authorList>
            <person name="Pitt A."/>
            <person name="Hahn M.W."/>
        </authorList>
    </citation>
    <scope>NUCLEOTIDE SEQUENCE [LARGE SCALE GENOMIC DNA]</scope>
    <source>
        <strain evidence="10 11">53C-WASEF</strain>
    </source>
</reference>
<dbReference type="InterPro" id="IPR003004">
    <property type="entry name" value="GspF/PilC"/>
</dbReference>
<evidence type="ECO:0000256" key="5">
    <source>
        <dbReference type="ARBA" id="ARBA00022989"/>
    </source>
</evidence>
<feature type="compositionally biased region" description="Polar residues" evidence="7">
    <location>
        <begin position="1"/>
        <end position="17"/>
    </location>
</feature>
<dbReference type="Proteomes" id="UP000315648">
    <property type="component" value="Unassembled WGS sequence"/>
</dbReference>
<dbReference type="Pfam" id="PF00482">
    <property type="entry name" value="T2SSF"/>
    <property type="match status" value="2"/>
</dbReference>
<dbReference type="PANTHER" id="PTHR30012:SF0">
    <property type="entry name" value="TYPE II SECRETION SYSTEM PROTEIN F-RELATED"/>
    <property type="match status" value="1"/>
</dbReference>
<name>A0A556QJP6_9BACT</name>
<feature type="transmembrane region" description="Helical" evidence="8">
    <location>
        <begin position="390"/>
        <end position="415"/>
    </location>
</feature>
<dbReference type="InterPro" id="IPR018076">
    <property type="entry name" value="T2SS_GspF_dom"/>
</dbReference>
<protein>
    <submittedName>
        <fullName evidence="10">Type II secretion system F family protein</fullName>
    </submittedName>
</protein>
<keyword evidence="3" id="KW-1003">Cell membrane</keyword>
<feature type="region of interest" description="Disordered" evidence="7">
    <location>
        <begin position="1"/>
        <end position="21"/>
    </location>
</feature>
<evidence type="ECO:0000313" key="10">
    <source>
        <dbReference type="EMBL" id="TSJ76875.1"/>
    </source>
</evidence>
<keyword evidence="5 8" id="KW-1133">Transmembrane helix</keyword>
<comment type="subcellular location">
    <subcellularLocation>
        <location evidence="1">Cell membrane</location>
        <topology evidence="1">Multi-pass membrane protein</topology>
    </subcellularLocation>
</comment>
<dbReference type="OrthoDB" id="9805682at2"/>
<dbReference type="PANTHER" id="PTHR30012">
    <property type="entry name" value="GENERAL SECRETION PATHWAY PROTEIN"/>
    <property type="match status" value="1"/>
</dbReference>
<dbReference type="AlphaFoldDB" id="A0A556QJP6"/>
<proteinExistence type="inferred from homology"/>